<dbReference type="SUPFAM" id="SSF48208">
    <property type="entry name" value="Six-hairpin glycosidases"/>
    <property type="match status" value="1"/>
</dbReference>
<evidence type="ECO:0000256" key="6">
    <source>
        <dbReference type="ARBA" id="ARBA00023277"/>
    </source>
</evidence>
<dbReference type="EC" id="3.2.1.4" evidence="3"/>
<name>A0A9N9B879_9GLOM</name>
<dbReference type="Pfam" id="PF00759">
    <property type="entry name" value="Glyco_hydro_9"/>
    <property type="match status" value="1"/>
</dbReference>
<keyword evidence="9" id="KW-0812">Transmembrane</keyword>
<reference evidence="11" key="1">
    <citation type="submission" date="2021-06" db="EMBL/GenBank/DDBJ databases">
        <authorList>
            <person name="Kallberg Y."/>
            <person name="Tangrot J."/>
            <person name="Rosling A."/>
        </authorList>
    </citation>
    <scope>NUCLEOTIDE SEQUENCE</scope>
    <source>
        <strain evidence="11">AZ414A</strain>
    </source>
</reference>
<evidence type="ECO:0000313" key="11">
    <source>
        <dbReference type="EMBL" id="CAG8556815.1"/>
    </source>
</evidence>
<keyword evidence="9" id="KW-1133">Transmembrane helix</keyword>
<protein>
    <recommendedName>
        <fullName evidence="3">cellulase</fullName>
        <ecNumber evidence="3">3.2.1.4</ecNumber>
    </recommendedName>
</protein>
<dbReference type="AlphaFoldDB" id="A0A9N9B879"/>
<dbReference type="PANTHER" id="PTHR22298">
    <property type="entry name" value="ENDO-1,4-BETA-GLUCANASE"/>
    <property type="match status" value="1"/>
</dbReference>
<comment type="caution">
    <text evidence="11">The sequence shown here is derived from an EMBL/GenBank/DDBJ whole genome shotgun (WGS) entry which is preliminary data.</text>
</comment>
<sequence>MIIFPEYPKKAQRSGKLPSNNRVSWRHDSALQDGQDVNLDLTGGYFDAGDYLKFTFPLSWVITSLSWGILEWGQGYQLANQSQYIYDMLRWGTDWLIKAHPEPNTLYVMIGLAHGTDVAGEAAAAFAASSLIFRNYFNDSTYADILLSHAKDTYALAELTPFVLYQNSVPQIVNLYSSSNFTDELVWVNWDDKTGAVYLLFADLIHKYGQEGQEDLSKWKNEAERYLDGIINLSTCSLTKGGLYWCDGDSESASLNPALNAAFLLLLYSSLNISTSSSIEKIQSYKNFAISQIDYTLGKNPRNAPYVIGLHPNSPKNPHHAGASGGNDVSNLNDPSETKYILYGALVGGPDKKDKFNYNSPLQNLMAYQVINSHIDPHYVNISKESSNRITTTVIVIIIVICISMVILIGVITFSFWKRKKISRWWENLRKQNS</sequence>
<evidence type="ECO:0000256" key="7">
    <source>
        <dbReference type="ARBA" id="ARBA00023295"/>
    </source>
</evidence>
<keyword evidence="8" id="KW-0624">Polysaccharide degradation</keyword>
<keyword evidence="4" id="KW-0378">Hydrolase</keyword>
<dbReference type="InterPro" id="IPR001701">
    <property type="entry name" value="Glyco_hydro_9"/>
</dbReference>
<keyword evidence="12" id="KW-1185">Reference proteome</keyword>
<comment type="similarity">
    <text evidence="2">Belongs to the glycosyl hydrolase 9 (cellulase E) family.</text>
</comment>
<dbReference type="GO" id="GO:0030245">
    <property type="term" value="P:cellulose catabolic process"/>
    <property type="evidence" value="ECO:0007669"/>
    <property type="project" value="UniProtKB-KW"/>
</dbReference>
<feature type="domain" description="Glycoside hydrolase family 9" evidence="10">
    <location>
        <begin position="10"/>
        <end position="187"/>
    </location>
</feature>
<accession>A0A9N9B879</accession>
<dbReference type="InterPro" id="IPR008928">
    <property type="entry name" value="6-hairpin_glycosidase_sf"/>
</dbReference>
<feature type="transmembrane region" description="Helical" evidence="9">
    <location>
        <begin position="394"/>
        <end position="417"/>
    </location>
</feature>
<evidence type="ECO:0000256" key="9">
    <source>
        <dbReference type="SAM" id="Phobius"/>
    </source>
</evidence>
<dbReference type="Gene3D" id="1.50.10.10">
    <property type="match status" value="2"/>
</dbReference>
<evidence type="ECO:0000313" key="12">
    <source>
        <dbReference type="Proteomes" id="UP000789706"/>
    </source>
</evidence>
<evidence type="ECO:0000256" key="8">
    <source>
        <dbReference type="ARBA" id="ARBA00023326"/>
    </source>
</evidence>
<keyword evidence="5" id="KW-0136">Cellulose degradation</keyword>
<dbReference type="GO" id="GO:0008810">
    <property type="term" value="F:cellulase activity"/>
    <property type="evidence" value="ECO:0007669"/>
    <property type="project" value="UniProtKB-EC"/>
</dbReference>
<organism evidence="11 12">
    <name type="scientific">Diversispora eburnea</name>
    <dbReference type="NCBI Taxonomy" id="1213867"/>
    <lineage>
        <taxon>Eukaryota</taxon>
        <taxon>Fungi</taxon>
        <taxon>Fungi incertae sedis</taxon>
        <taxon>Mucoromycota</taxon>
        <taxon>Glomeromycotina</taxon>
        <taxon>Glomeromycetes</taxon>
        <taxon>Diversisporales</taxon>
        <taxon>Diversisporaceae</taxon>
        <taxon>Diversispora</taxon>
    </lineage>
</organism>
<keyword evidence="6" id="KW-0119">Carbohydrate metabolism</keyword>
<evidence type="ECO:0000259" key="10">
    <source>
        <dbReference type="Pfam" id="PF00759"/>
    </source>
</evidence>
<gene>
    <name evidence="11" type="ORF">DEBURN_LOCUS7382</name>
</gene>
<proteinExistence type="inferred from homology"/>
<evidence type="ECO:0000256" key="5">
    <source>
        <dbReference type="ARBA" id="ARBA00023001"/>
    </source>
</evidence>
<evidence type="ECO:0000256" key="3">
    <source>
        <dbReference type="ARBA" id="ARBA00012601"/>
    </source>
</evidence>
<dbReference type="OrthoDB" id="10257085at2759"/>
<evidence type="ECO:0000256" key="4">
    <source>
        <dbReference type="ARBA" id="ARBA00022801"/>
    </source>
</evidence>
<evidence type="ECO:0000256" key="1">
    <source>
        <dbReference type="ARBA" id="ARBA00000966"/>
    </source>
</evidence>
<dbReference type="EMBL" id="CAJVPK010000882">
    <property type="protein sequence ID" value="CAG8556815.1"/>
    <property type="molecule type" value="Genomic_DNA"/>
</dbReference>
<dbReference type="InterPro" id="IPR012341">
    <property type="entry name" value="6hp_glycosidase-like_sf"/>
</dbReference>
<evidence type="ECO:0000256" key="2">
    <source>
        <dbReference type="ARBA" id="ARBA00007072"/>
    </source>
</evidence>
<comment type="catalytic activity">
    <reaction evidence="1">
        <text>Endohydrolysis of (1-&gt;4)-beta-D-glucosidic linkages in cellulose, lichenin and cereal beta-D-glucans.</text>
        <dbReference type="EC" id="3.2.1.4"/>
    </reaction>
</comment>
<keyword evidence="7" id="KW-0326">Glycosidase</keyword>
<keyword evidence="9" id="KW-0472">Membrane</keyword>
<dbReference type="Proteomes" id="UP000789706">
    <property type="component" value="Unassembled WGS sequence"/>
</dbReference>